<dbReference type="InterPro" id="IPR014027">
    <property type="entry name" value="UDP-Glc/GDP-Man_DH_C"/>
</dbReference>
<feature type="active site" description="Nucleophile" evidence="9">
    <location>
        <position position="273"/>
    </location>
</feature>
<dbReference type="EMBL" id="RBOJ01000111">
    <property type="protein sequence ID" value="RMM41185.1"/>
    <property type="molecule type" value="Genomic_DNA"/>
</dbReference>
<dbReference type="Pfam" id="PF03721">
    <property type="entry name" value="UDPG_MGDP_dh_N"/>
    <property type="match status" value="1"/>
</dbReference>
<dbReference type="GO" id="GO:0003979">
    <property type="term" value="F:UDP-glucose 6-dehydrogenase activity"/>
    <property type="evidence" value="ECO:0007669"/>
    <property type="project" value="UniProtKB-EC"/>
</dbReference>
<dbReference type="InterPro" id="IPR014026">
    <property type="entry name" value="UDP-Glc/GDP-Man_DH_dimer"/>
</dbReference>
<comment type="catalytic activity">
    <reaction evidence="7 8">
        <text>UDP-alpha-D-glucose + 2 NAD(+) + H2O = UDP-alpha-D-glucuronate + 2 NADH + 3 H(+)</text>
        <dbReference type="Rhea" id="RHEA:23596"/>
        <dbReference type="ChEBI" id="CHEBI:15377"/>
        <dbReference type="ChEBI" id="CHEBI:15378"/>
        <dbReference type="ChEBI" id="CHEBI:57540"/>
        <dbReference type="ChEBI" id="CHEBI:57945"/>
        <dbReference type="ChEBI" id="CHEBI:58052"/>
        <dbReference type="ChEBI" id="CHEBI:58885"/>
        <dbReference type="EC" id="1.1.1.22"/>
    </reaction>
</comment>
<evidence type="ECO:0000313" key="13">
    <source>
        <dbReference type="EMBL" id="RMM41185.1"/>
    </source>
</evidence>
<evidence type="ECO:0000256" key="9">
    <source>
        <dbReference type="PIRSR" id="PIRSR500134-1"/>
    </source>
</evidence>
<sequence length="466" mass="51901">MRTQEGRMKISVFGSGYVGLVQAAVLAEVGHDVVCMDIDAEKVSALNQGHVSIFEPGLAALVKDNLDNGRLRFTYEEKLAVEHGKVLFIAVGTPSHPDGSADLGSVFAVGEAIARHRTEPVIVVEKSTVPVGTGDALRDRMNEALRHHSRILDFAIVSNPEFLKEGSAVADCRRPDRIVIGCERDDVRDVMRELYGPFNRNHERIMFMDLRSAELTKYAANCMLATKISFINQIAELAEHLGADVESVRLGIGADSRIGYDFIYPGCGYGGSCFPKDMRALIHSAQQVQCSNDLLQAVEAINQRQKQKLFERVNAFYEGDLQGRTFAVWGLAFKPNTDDMRDAPSRVLMEALWEAGAHVRAFDPEAMRQTQSLYQDHLNLSLMGTPEATLSGADALIICTEWQQFKAPDFDLIQKRLKAPVIFDGRNLYDAERLAQRGFQYFPIGRGDSCKLPISHQTKWEPRIAR</sequence>
<dbReference type="AlphaFoldDB" id="A0A3M3DV76"/>
<dbReference type="InterPro" id="IPR017476">
    <property type="entry name" value="UDP-Glc/GDP-Man"/>
</dbReference>
<evidence type="ECO:0000256" key="1">
    <source>
        <dbReference type="ARBA" id="ARBA00004701"/>
    </source>
</evidence>
<dbReference type="Proteomes" id="UP000270661">
    <property type="component" value="Unassembled WGS sequence"/>
</dbReference>
<comment type="caution">
    <text evidence="13">The sequence shown here is derived from an EMBL/GenBank/DDBJ whole genome shotgun (WGS) entry which is preliminary data.</text>
</comment>
<keyword evidence="14" id="KW-1185">Reference proteome</keyword>
<feature type="binding site" evidence="11">
    <location>
        <position position="165"/>
    </location>
    <ligand>
        <name>NAD(+)</name>
        <dbReference type="ChEBI" id="CHEBI:57540"/>
    </ligand>
</feature>
<keyword evidence="5 8" id="KW-0560">Oxidoreductase</keyword>
<dbReference type="PIRSF" id="PIRSF500134">
    <property type="entry name" value="UDPglc_DH_bac"/>
    <property type="match status" value="1"/>
</dbReference>
<dbReference type="GO" id="GO:0006065">
    <property type="term" value="P:UDP-glucuronate biosynthetic process"/>
    <property type="evidence" value="ECO:0007669"/>
    <property type="project" value="UniProtKB-UniPathway"/>
</dbReference>
<evidence type="ECO:0000256" key="7">
    <source>
        <dbReference type="ARBA" id="ARBA00047473"/>
    </source>
</evidence>
<dbReference type="SUPFAM" id="SSF48179">
    <property type="entry name" value="6-phosphogluconate dehydrogenase C-terminal domain-like"/>
    <property type="match status" value="1"/>
</dbReference>
<dbReference type="PIRSF" id="PIRSF000124">
    <property type="entry name" value="UDPglc_GDPman_dh"/>
    <property type="match status" value="1"/>
</dbReference>
<feature type="binding site" evidence="10">
    <location>
        <position position="334"/>
    </location>
    <ligand>
        <name>substrate</name>
    </ligand>
</feature>
<dbReference type="Pfam" id="PF00984">
    <property type="entry name" value="UDPG_MGDP_dh"/>
    <property type="match status" value="1"/>
</dbReference>
<evidence type="ECO:0000313" key="14">
    <source>
        <dbReference type="Proteomes" id="UP000270661"/>
    </source>
</evidence>
<dbReference type="EC" id="1.1.1.22" evidence="3 8"/>
<dbReference type="GO" id="GO:0051287">
    <property type="term" value="F:NAD binding"/>
    <property type="evidence" value="ECO:0007669"/>
    <property type="project" value="InterPro"/>
</dbReference>
<reference evidence="13 14" key="1">
    <citation type="submission" date="2018-08" db="EMBL/GenBank/DDBJ databases">
        <title>Recombination of ecologically and evolutionarily significant loci maintains genetic cohesion in the Pseudomonas syringae species complex.</title>
        <authorList>
            <person name="Dillon M."/>
            <person name="Thakur S."/>
            <person name="Almeida R.N.D."/>
            <person name="Weir B.S."/>
            <person name="Guttman D.S."/>
        </authorList>
    </citation>
    <scope>NUCLEOTIDE SEQUENCE [LARGE SCALE GENOMIC DNA]</scope>
    <source>
        <strain evidence="13 14">NCPPB2445</strain>
    </source>
</reference>
<evidence type="ECO:0000256" key="3">
    <source>
        <dbReference type="ARBA" id="ARBA00012954"/>
    </source>
</evidence>
<evidence type="ECO:0000256" key="8">
    <source>
        <dbReference type="PIRNR" id="PIRNR000124"/>
    </source>
</evidence>
<dbReference type="SUPFAM" id="SSF52413">
    <property type="entry name" value="UDP-glucose/GDP-mannose dehydrogenase C-terminal domain"/>
    <property type="match status" value="1"/>
</dbReference>
<feature type="binding site" evidence="10">
    <location>
        <position position="217"/>
    </location>
    <ligand>
        <name>substrate</name>
    </ligand>
</feature>
<gene>
    <name evidence="13" type="ORF">ALQ77_04703</name>
</gene>
<evidence type="ECO:0000256" key="2">
    <source>
        <dbReference type="ARBA" id="ARBA00006601"/>
    </source>
</evidence>
<evidence type="ECO:0000259" key="12">
    <source>
        <dbReference type="SMART" id="SM00984"/>
    </source>
</evidence>
<dbReference type="InterPro" id="IPR036220">
    <property type="entry name" value="UDP-Glc/GDP-Man_DH_C_sf"/>
</dbReference>
<dbReference type="GO" id="GO:0000271">
    <property type="term" value="P:polysaccharide biosynthetic process"/>
    <property type="evidence" value="ECO:0007669"/>
    <property type="project" value="InterPro"/>
</dbReference>
<comment type="pathway">
    <text evidence="1">Nucleotide-sugar biosynthesis; UDP-alpha-D-glucuronate biosynthesis; UDP-alpha-D-glucuronate from UDP-alpha-D-glucose: step 1/1.</text>
</comment>
<evidence type="ECO:0000256" key="11">
    <source>
        <dbReference type="PIRSR" id="PIRSR500134-3"/>
    </source>
</evidence>
<dbReference type="InterPro" id="IPR036291">
    <property type="entry name" value="NAD(P)-bd_dom_sf"/>
</dbReference>
<dbReference type="Gene3D" id="3.40.50.720">
    <property type="entry name" value="NAD(P)-binding Rossmann-like Domain"/>
    <property type="match status" value="2"/>
</dbReference>
<feature type="binding site" evidence="10">
    <location>
        <begin position="262"/>
        <end position="266"/>
    </location>
    <ligand>
        <name>substrate</name>
    </ligand>
</feature>
<feature type="binding site" evidence="11">
    <location>
        <position position="276"/>
    </location>
    <ligand>
        <name>NAD(+)</name>
        <dbReference type="ChEBI" id="CHEBI:57540"/>
    </ligand>
</feature>
<dbReference type="PANTHER" id="PTHR43750">
    <property type="entry name" value="UDP-GLUCOSE 6-DEHYDROGENASE TUAD"/>
    <property type="match status" value="1"/>
</dbReference>
<dbReference type="PANTHER" id="PTHR43750:SF3">
    <property type="entry name" value="UDP-GLUCOSE 6-DEHYDROGENASE TUAD"/>
    <property type="match status" value="1"/>
</dbReference>
<name>A0A3M3DV76_9PSED</name>
<dbReference type="NCBIfam" id="TIGR03026">
    <property type="entry name" value="NDP-sugDHase"/>
    <property type="match status" value="1"/>
</dbReference>
<keyword evidence="6 8" id="KW-0520">NAD</keyword>
<dbReference type="InterPro" id="IPR001732">
    <property type="entry name" value="UDP-Glc/GDP-Man_DH_N"/>
</dbReference>
<dbReference type="SMART" id="SM00984">
    <property type="entry name" value="UDPG_MGDP_dh_C"/>
    <property type="match status" value="1"/>
</dbReference>
<feature type="binding site" evidence="11">
    <location>
        <position position="93"/>
    </location>
    <ligand>
        <name>NAD(+)</name>
        <dbReference type="ChEBI" id="CHEBI:57540"/>
    </ligand>
</feature>
<proteinExistence type="inferred from homology"/>
<dbReference type="InterPro" id="IPR028357">
    <property type="entry name" value="UDPglc_DH_bac"/>
</dbReference>
<feature type="binding site" evidence="11">
    <location>
        <position position="42"/>
    </location>
    <ligand>
        <name>NAD(+)</name>
        <dbReference type="ChEBI" id="CHEBI:57540"/>
    </ligand>
</feature>
<dbReference type="STRING" id="47879.AXG94_01685"/>
<dbReference type="InterPro" id="IPR008927">
    <property type="entry name" value="6-PGluconate_DH-like_C_sf"/>
</dbReference>
<dbReference type="UniPathway" id="UPA00038">
    <property type="reaction ID" value="UER00491"/>
</dbReference>
<protein>
    <recommendedName>
        <fullName evidence="4 8">UDP-glucose 6-dehydrogenase</fullName>
        <ecNumber evidence="3 8">1.1.1.22</ecNumber>
    </recommendedName>
</protein>
<organism evidence="13 14">
    <name type="scientific">Pseudomonas corrugata</name>
    <dbReference type="NCBI Taxonomy" id="47879"/>
    <lineage>
        <taxon>Bacteria</taxon>
        <taxon>Pseudomonadati</taxon>
        <taxon>Pseudomonadota</taxon>
        <taxon>Gammaproteobacteria</taxon>
        <taxon>Pseudomonadales</taxon>
        <taxon>Pseudomonadaceae</taxon>
        <taxon>Pseudomonas</taxon>
    </lineage>
</organism>
<evidence type="ECO:0000256" key="6">
    <source>
        <dbReference type="ARBA" id="ARBA00023027"/>
    </source>
</evidence>
<feature type="binding site" evidence="11">
    <location>
        <position position="341"/>
    </location>
    <ligand>
        <name>NAD(+)</name>
        <dbReference type="ChEBI" id="CHEBI:57540"/>
    </ligand>
</feature>
<evidence type="ECO:0000256" key="5">
    <source>
        <dbReference type="ARBA" id="ARBA00023002"/>
    </source>
</evidence>
<dbReference type="SUPFAM" id="SSF51735">
    <property type="entry name" value="NAD(P)-binding Rossmann-fold domains"/>
    <property type="match status" value="1"/>
</dbReference>
<dbReference type="Pfam" id="PF03720">
    <property type="entry name" value="UDPG_MGDP_dh_C"/>
    <property type="match status" value="1"/>
</dbReference>
<accession>A0A3M3DV76</accession>
<feature type="binding site" evidence="11">
    <location>
        <position position="128"/>
    </location>
    <ligand>
        <name>NAD(+)</name>
        <dbReference type="ChEBI" id="CHEBI:57540"/>
    </ligand>
</feature>
<feature type="domain" description="UDP-glucose/GDP-mannose dehydrogenase C-terminal" evidence="12">
    <location>
        <begin position="327"/>
        <end position="431"/>
    </location>
</feature>
<dbReference type="Gene3D" id="1.20.5.100">
    <property type="entry name" value="Cytochrome c1, transmembrane anchor, C-terminal"/>
    <property type="match status" value="1"/>
</dbReference>
<feature type="binding site" evidence="10">
    <location>
        <position position="270"/>
    </location>
    <ligand>
        <name>substrate</name>
    </ligand>
</feature>
<comment type="similarity">
    <text evidence="2 8">Belongs to the UDP-glucose/GDP-mannose dehydrogenase family.</text>
</comment>
<evidence type="ECO:0000256" key="4">
    <source>
        <dbReference type="ARBA" id="ARBA00015132"/>
    </source>
</evidence>
<evidence type="ECO:0000256" key="10">
    <source>
        <dbReference type="PIRSR" id="PIRSR500134-2"/>
    </source>
</evidence>
<feature type="binding site" evidence="10">
    <location>
        <begin position="162"/>
        <end position="165"/>
    </location>
    <ligand>
        <name>substrate</name>
    </ligand>
</feature>
<feature type="binding site" evidence="11">
    <location>
        <position position="37"/>
    </location>
    <ligand>
        <name>NAD(+)</name>
        <dbReference type="ChEBI" id="CHEBI:57540"/>
    </ligand>
</feature>